<sequence>MLYMPFRRSRSRRARLRNAFVFLFLAWNVVEVLHVRWCIRTSEAKASRVYALSRTDKAGSRHHSHGHHRHEHSPTPKKRIYIASQLWNSAHLMHTAWNAELLALIRDLGVENVYLTILESGSYDDTKEVLTALDADLETLGVRRTVTMEDESHADLIAQPPGDEGWVTARDGTPHMRRIPFLAKLRNRTLEPLRALWEEGERFDLVLFLGDVVFTPQDVHTLLSTNSGTYAAACALDFSHPPLFYDSFATRDASASPHLMQTWPYFRSAVSRAAIKRGEPVPVASCWNGLVVMPAAPFATGDLGFRALPDKLAGAHLEASECCLVHGDNPLKGTAPVLMNPVVRVGYSMGAYEAVHDAGGGAWLSAYEIWVGLWANRVRRWVSWGFGSDSGRQMAVLGRLRREVGRTGVGEGVGWCVVDEMQVLESYGWRHV</sequence>
<gene>
    <name evidence="1" type="ORF">EJ06DRAFT_488380</name>
</gene>
<reference evidence="1" key="1">
    <citation type="journal article" date="2020" name="Stud. Mycol.">
        <title>101 Dothideomycetes genomes: a test case for predicting lifestyles and emergence of pathogens.</title>
        <authorList>
            <person name="Haridas S."/>
            <person name="Albert R."/>
            <person name="Binder M."/>
            <person name="Bloem J."/>
            <person name="Labutti K."/>
            <person name="Salamov A."/>
            <person name="Andreopoulos B."/>
            <person name="Baker S."/>
            <person name="Barry K."/>
            <person name="Bills G."/>
            <person name="Bluhm B."/>
            <person name="Cannon C."/>
            <person name="Castanera R."/>
            <person name="Culley D."/>
            <person name="Daum C."/>
            <person name="Ezra D."/>
            <person name="Gonzalez J."/>
            <person name="Henrissat B."/>
            <person name="Kuo A."/>
            <person name="Liang C."/>
            <person name="Lipzen A."/>
            <person name="Lutzoni F."/>
            <person name="Magnuson J."/>
            <person name="Mondo S."/>
            <person name="Nolan M."/>
            <person name="Ohm R."/>
            <person name="Pangilinan J."/>
            <person name="Park H.-J."/>
            <person name="Ramirez L."/>
            <person name="Alfaro M."/>
            <person name="Sun H."/>
            <person name="Tritt A."/>
            <person name="Yoshinaga Y."/>
            <person name="Zwiers L.-H."/>
            <person name="Turgeon B."/>
            <person name="Goodwin S."/>
            <person name="Spatafora J."/>
            <person name="Crous P."/>
            <person name="Grigoriev I."/>
        </authorList>
    </citation>
    <scope>NUCLEOTIDE SEQUENCE</scope>
    <source>
        <strain evidence="1">CBS 262.69</strain>
    </source>
</reference>
<evidence type="ECO:0000313" key="2">
    <source>
        <dbReference type="Proteomes" id="UP000799640"/>
    </source>
</evidence>
<dbReference type="EMBL" id="ML996689">
    <property type="protein sequence ID" value="KAF2403609.1"/>
    <property type="molecule type" value="Genomic_DNA"/>
</dbReference>
<dbReference type="AlphaFoldDB" id="A0A6G1I6B5"/>
<accession>A0A6G1I6B5</accession>
<dbReference type="InterPro" id="IPR021047">
    <property type="entry name" value="Mannosyltransferase_CMT1"/>
</dbReference>
<keyword evidence="2" id="KW-1185">Reference proteome</keyword>
<organism evidence="1 2">
    <name type="scientific">Trichodelitschia bisporula</name>
    <dbReference type="NCBI Taxonomy" id="703511"/>
    <lineage>
        <taxon>Eukaryota</taxon>
        <taxon>Fungi</taxon>
        <taxon>Dikarya</taxon>
        <taxon>Ascomycota</taxon>
        <taxon>Pezizomycotina</taxon>
        <taxon>Dothideomycetes</taxon>
        <taxon>Dothideomycetes incertae sedis</taxon>
        <taxon>Phaeotrichales</taxon>
        <taxon>Phaeotrichaceae</taxon>
        <taxon>Trichodelitschia</taxon>
    </lineage>
</organism>
<feature type="non-terminal residue" evidence="1">
    <location>
        <position position="432"/>
    </location>
</feature>
<proteinExistence type="predicted"/>
<name>A0A6G1I6B5_9PEZI</name>
<dbReference type="Pfam" id="PF11735">
    <property type="entry name" value="CAP59_mtransfer"/>
    <property type="match status" value="1"/>
</dbReference>
<protein>
    <submittedName>
        <fullName evidence="1">Putative polysaccharide export protein</fullName>
    </submittedName>
</protein>
<dbReference type="Proteomes" id="UP000799640">
    <property type="component" value="Unassembled WGS sequence"/>
</dbReference>
<evidence type="ECO:0000313" key="1">
    <source>
        <dbReference type="EMBL" id="KAF2403609.1"/>
    </source>
</evidence>
<dbReference type="PANTHER" id="PTHR34144">
    <property type="entry name" value="CHROMOSOME 8, WHOLE GENOME SHOTGUN SEQUENCE"/>
    <property type="match status" value="1"/>
</dbReference>
<dbReference type="OrthoDB" id="262547at2759"/>
<dbReference type="PANTHER" id="PTHR34144:SF7">
    <property type="entry name" value="EXPORT PROTEIN (CAP59), PUTATIVE (AFU_ORTHOLOGUE AFUA_7G05020)-RELATED"/>
    <property type="match status" value="1"/>
</dbReference>